<protein>
    <submittedName>
        <fullName evidence="2">Haloacid dehalogenase, type II</fullName>
    </submittedName>
</protein>
<dbReference type="GO" id="GO:0005737">
    <property type="term" value="C:cytoplasm"/>
    <property type="evidence" value="ECO:0007669"/>
    <property type="project" value="TreeGrafter"/>
</dbReference>
<sequence length="620" mass="68870">MASQNKHVVFDVVGTCISYENYYEALEARLGERFRAHGIGTRLFGYAWMEAGEREYTYLSISGKYVTFFEVFRSIFYRTLWQAGIAEPRKFATDEDREFLLASYRKLKPRPGLAECFDRLHQGGFSVWALTAGDTSRVAGYLKEGGVDFPSDHFVSCDTIGVGKPAPAAYQYILDKFDKENRETWFAAAHMWDSAAARPLGPFWRTERHELDLHRSTAELPSEADVVIVGAGYAGAALAYYIHEDNPSPPSVVILEAREACSGATARGHLKPDVYFNMAKYVKTYGARAAVEVANFEASQVHAVKDLVEKEQIDCDFVLTRACDATLHKGLADETEAAFAELVKSGFADFKDVYHARAKDAERISGVKGALSAFTFTAGHIWPYKLVMHLLKSAVSRGANLQTMTPVTAVSETPQADGRWLVSTSRGHVRAKKVLYATNAYTSDIAPQFKNHIIPVRGVCSRIVVPKDRVAPVLSMTYSIRHGPSMYDYLIPRPDGSIIVGGAKPPFWSDRSHWYNVKDDSQLIEPATSWFDGLMQRTFIGWENSGAHTDKVWTGIMGYSSDFMPYVGDVPDKPGQMILAGFSGHETGVPSVFKATKERLESTKNDIIEDQGDGTLKSKL</sequence>
<dbReference type="Pfam" id="PF01266">
    <property type="entry name" value="DAO"/>
    <property type="match status" value="1"/>
</dbReference>
<dbReference type="Gene3D" id="3.30.9.10">
    <property type="entry name" value="D-Amino Acid Oxidase, subunit A, domain 2"/>
    <property type="match status" value="1"/>
</dbReference>
<dbReference type="OrthoDB" id="429143at2759"/>
<reference evidence="2 3" key="1">
    <citation type="submission" date="2015-01" db="EMBL/GenBank/DDBJ databases">
        <title>The Genome Sequence of Exophiala sideris CBS121828.</title>
        <authorList>
            <consortium name="The Broad Institute Genomics Platform"/>
            <person name="Cuomo C."/>
            <person name="de Hoog S."/>
            <person name="Gorbushina A."/>
            <person name="Stielow B."/>
            <person name="Teixiera M."/>
            <person name="Abouelleil A."/>
            <person name="Chapman S.B."/>
            <person name="Priest M."/>
            <person name="Young S.K."/>
            <person name="Wortman J."/>
            <person name="Nusbaum C."/>
            <person name="Birren B."/>
        </authorList>
    </citation>
    <scope>NUCLEOTIDE SEQUENCE [LARGE SCALE GENOMIC DNA]</scope>
    <source>
        <strain evidence="2 3">CBS 121828</strain>
    </source>
</reference>
<dbReference type="InterPro" id="IPR023198">
    <property type="entry name" value="PGP-like_dom2"/>
</dbReference>
<dbReference type="InterPro" id="IPR023214">
    <property type="entry name" value="HAD_sf"/>
</dbReference>
<dbReference type="InterPro" id="IPR006076">
    <property type="entry name" value="FAD-dep_OxRdtase"/>
</dbReference>
<dbReference type="AlphaFoldDB" id="A0A0D1VQ70"/>
<dbReference type="EMBL" id="KN846954">
    <property type="protein sequence ID" value="KIV78235.1"/>
    <property type="molecule type" value="Genomic_DNA"/>
</dbReference>
<dbReference type="InterPro" id="IPR036412">
    <property type="entry name" value="HAD-like_sf"/>
</dbReference>
<organism evidence="2 3">
    <name type="scientific">Exophiala sideris</name>
    <dbReference type="NCBI Taxonomy" id="1016849"/>
    <lineage>
        <taxon>Eukaryota</taxon>
        <taxon>Fungi</taxon>
        <taxon>Dikarya</taxon>
        <taxon>Ascomycota</taxon>
        <taxon>Pezizomycotina</taxon>
        <taxon>Eurotiomycetes</taxon>
        <taxon>Chaetothyriomycetidae</taxon>
        <taxon>Chaetothyriales</taxon>
        <taxon>Herpotrichiellaceae</taxon>
        <taxon>Exophiala</taxon>
    </lineage>
</organism>
<dbReference type="Gene3D" id="1.10.150.240">
    <property type="entry name" value="Putative phosphatase, domain 2"/>
    <property type="match status" value="1"/>
</dbReference>
<dbReference type="SUPFAM" id="SSF51905">
    <property type="entry name" value="FAD/NAD(P)-binding domain"/>
    <property type="match status" value="1"/>
</dbReference>
<proteinExistence type="predicted"/>
<dbReference type="Proteomes" id="UP000053599">
    <property type="component" value="Unassembled WGS sequence"/>
</dbReference>
<dbReference type="Pfam" id="PF00702">
    <property type="entry name" value="Hydrolase"/>
    <property type="match status" value="1"/>
</dbReference>
<evidence type="ECO:0000313" key="3">
    <source>
        <dbReference type="Proteomes" id="UP000053599"/>
    </source>
</evidence>
<dbReference type="HOGENOM" id="CLU_440776_0_0_1"/>
<dbReference type="PANTHER" id="PTHR13847">
    <property type="entry name" value="SARCOSINE DEHYDROGENASE-RELATED"/>
    <property type="match status" value="1"/>
</dbReference>
<accession>A0A0D1VQ70</accession>
<dbReference type="SUPFAM" id="SSF56784">
    <property type="entry name" value="HAD-like"/>
    <property type="match status" value="1"/>
</dbReference>
<evidence type="ECO:0000259" key="1">
    <source>
        <dbReference type="Pfam" id="PF01266"/>
    </source>
</evidence>
<dbReference type="STRING" id="1016849.A0A0D1VQ70"/>
<dbReference type="InterPro" id="IPR036188">
    <property type="entry name" value="FAD/NAD-bd_sf"/>
</dbReference>
<dbReference type="Gene3D" id="3.40.50.1000">
    <property type="entry name" value="HAD superfamily/HAD-like"/>
    <property type="match status" value="1"/>
</dbReference>
<dbReference type="PANTHER" id="PTHR13847:SF279">
    <property type="entry name" value="FAD DEPENDENT OXIDOREDUCTASE DOMAIN-CONTAINING PROTEIN-RELATED"/>
    <property type="match status" value="1"/>
</dbReference>
<dbReference type="Gene3D" id="3.50.50.60">
    <property type="entry name" value="FAD/NAD(P)-binding domain"/>
    <property type="match status" value="1"/>
</dbReference>
<evidence type="ECO:0000313" key="2">
    <source>
        <dbReference type="EMBL" id="KIV78235.1"/>
    </source>
</evidence>
<feature type="domain" description="FAD dependent oxidoreductase" evidence="1">
    <location>
        <begin position="225"/>
        <end position="585"/>
    </location>
</feature>
<name>A0A0D1VQ70_9EURO</name>
<gene>
    <name evidence="2" type="ORF">PV11_09971</name>
</gene>